<feature type="domain" description="Zn(2)-C6 fungal-type" evidence="7">
    <location>
        <begin position="8"/>
        <end position="38"/>
    </location>
</feature>
<dbReference type="Pfam" id="PF04082">
    <property type="entry name" value="Fungal_trans"/>
    <property type="match status" value="1"/>
</dbReference>
<keyword evidence="4" id="KW-0804">Transcription</keyword>
<dbReference type="PANTHER" id="PTHR47431:SF1">
    <property type="entry name" value="ZN(II)2CYS6 TRANSCRIPTION FACTOR (EUROFUNG)"/>
    <property type="match status" value="1"/>
</dbReference>
<feature type="compositionally biased region" description="Polar residues" evidence="6">
    <location>
        <begin position="430"/>
        <end position="439"/>
    </location>
</feature>
<dbReference type="EMBL" id="KZ559498">
    <property type="protein sequence ID" value="PLN86563.1"/>
    <property type="molecule type" value="Genomic_DNA"/>
</dbReference>
<evidence type="ECO:0000313" key="9">
    <source>
        <dbReference type="Proteomes" id="UP000235023"/>
    </source>
</evidence>
<evidence type="ECO:0000256" key="6">
    <source>
        <dbReference type="SAM" id="MobiDB-lite"/>
    </source>
</evidence>
<dbReference type="Gene3D" id="4.10.240.10">
    <property type="entry name" value="Zn(2)-C6 fungal-type DNA-binding domain"/>
    <property type="match status" value="1"/>
</dbReference>
<evidence type="ECO:0000256" key="2">
    <source>
        <dbReference type="ARBA" id="ARBA00023015"/>
    </source>
</evidence>
<keyword evidence="2" id="KW-0805">Transcription regulation</keyword>
<dbReference type="SMART" id="SM00066">
    <property type="entry name" value="GAL4"/>
    <property type="match status" value="1"/>
</dbReference>
<dbReference type="GO" id="GO:0009893">
    <property type="term" value="P:positive regulation of metabolic process"/>
    <property type="evidence" value="ECO:0007669"/>
    <property type="project" value="UniProtKB-ARBA"/>
</dbReference>
<gene>
    <name evidence="8" type="ORF">BDW42DRAFT_190145</name>
</gene>
<dbReference type="SUPFAM" id="SSF57701">
    <property type="entry name" value="Zn2/Cys6 DNA-binding domain"/>
    <property type="match status" value="1"/>
</dbReference>
<dbReference type="InterPro" id="IPR007219">
    <property type="entry name" value="XnlR_reg_dom"/>
</dbReference>
<dbReference type="PROSITE" id="PS00463">
    <property type="entry name" value="ZN2_CY6_FUNGAL_1"/>
    <property type="match status" value="1"/>
</dbReference>
<dbReference type="CDD" id="cd12148">
    <property type="entry name" value="fungal_TF_MHR"/>
    <property type="match status" value="1"/>
</dbReference>
<keyword evidence="1" id="KW-0479">Metal-binding</keyword>
<keyword evidence="3" id="KW-0238">DNA-binding</keyword>
<dbReference type="GO" id="GO:0000981">
    <property type="term" value="F:DNA-binding transcription factor activity, RNA polymerase II-specific"/>
    <property type="evidence" value="ECO:0007669"/>
    <property type="project" value="InterPro"/>
</dbReference>
<dbReference type="CDD" id="cd00067">
    <property type="entry name" value="GAL4"/>
    <property type="match status" value="1"/>
</dbReference>
<feature type="region of interest" description="Disordered" evidence="6">
    <location>
        <begin position="109"/>
        <end position="136"/>
    </location>
</feature>
<dbReference type="GO" id="GO:0008270">
    <property type="term" value="F:zinc ion binding"/>
    <property type="evidence" value="ECO:0007669"/>
    <property type="project" value="InterPro"/>
</dbReference>
<proteinExistence type="predicted"/>
<evidence type="ECO:0000313" key="8">
    <source>
        <dbReference type="EMBL" id="PLN86563.1"/>
    </source>
</evidence>
<keyword evidence="9" id="KW-1185">Reference proteome</keyword>
<dbReference type="AlphaFoldDB" id="A0A2J5I964"/>
<reference evidence="9" key="1">
    <citation type="submission" date="2017-12" db="EMBL/GenBank/DDBJ databases">
        <authorList>
            <consortium name="DOE Joint Genome Institute"/>
            <person name="Mondo S.J."/>
            <person name="Kjaerbolling I."/>
            <person name="Vesth T.C."/>
            <person name="Frisvad J.C."/>
            <person name="Nybo J.L."/>
            <person name="Theobald S."/>
            <person name="Kuo A."/>
            <person name="Bowyer P."/>
            <person name="Matsuda Y."/>
            <person name="Lyhne E.K."/>
            <person name="Kogle M.E."/>
            <person name="Clum A."/>
            <person name="Lipzen A."/>
            <person name="Salamov A."/>
            <person name="Ngan C.Y."/>
            <person name="Daum C."/>
            <person name="Chiniquy J."/>
            <person name="Barry K."/>
            <person name="LaButti K."/>
            <person name="Haridas S."/>
            <person name="Simmons B.A."/>
            <person name="Magnuson J.K."/>
            <person name="Mortensen U.H."/>
            <person name="Larsen T.O."/>
            <person name="Grigoriev I.V."/>
            <person name="Baker S.E."/>
            <person name="Andersen M.R."/>
            <person name="Nordberg H.P."/>
            <person name="Cantor M.N."/>
            <person name="Hua S.X."/>
        </authorList>
    </citation>
    <scope>NUCLEOTIDE SEQUENCE [LARGE SCALE GENOMIC DNA]</scope>
    <source>
        <strain evidence="9">IBT 19404</strain>
    </source>
</reference>
<dbReference type="OrthoDB" id="2399539at2759"/>
<accession>A0A2J5I964</accession>
<evidence type="ECO:0000256" key="5">
    <source>
        <dbReference type="ARBA" id="ARBA00023242"/>
    </source>
</evidence>
<evidence type="ECO:0000259" key="7">
    <source>
        <dbReference type="PROSITE" id="PS50048"/>
    </source>
</evidence>
<evidence type="ECO:0000256" key="1">
    <source>
        <dbReference type="ARBA" id="ARBA00022723"/>
    </source>
</evidence>
<dbReference type="PROSITE" id="PS50048">
    <property type="entry name" value="ZN2_CY6_FUNGAL_2"/>
    <property type="match status" value="1"/>
</dbReference>
<evidence type="ECO:0000256" key="3">
    <source>
        <dbReference type="ARBA" id="ARBA00023125"/>
    </source>
</evidence>
<dbReference type="InterPro" id="IPR001138">
    <property type="entry name" value="Zn2Cys6_DnaBD"/>
</dbReference>
<name>A0A2J5I964_9EURO</name>
<dbReference type="Proteomes" id="UP000235023">
    <property type="component" value="Unassembled WGS sequence"/>
</dbReference>
<dbReference type="Pfam" id="PF00172">
    <property type="entry name" value="Zn_clus"/>
    <property type="match status" value="1"/>
</dbReference>
<feature type="compositionally biased region" description="Low complexity" evidence="6">
    <location>
        <begin position="110"/>
        <end position="127"/>
    </location>
</feature>
<protein>
    <recommendedName>
        <fullName evidence="7">Zn(2)-C6 fungal-type domain-containing protein</fullName>
    </recommendedName>
</protein>
<dbReference type="PANTHER" id="PTHR47431">
    <property type="entry name" value="ZN(II)2CYS6 TRANSCRIPTION FACTOR (EUROFUNG)-RELATED"/>
    <property type="match status" value="1"/>
</dbReference>
<sequence length="607" mass="66658">MSRPSSLACVPCRRRHLKCDARMPICSRCLSSNIDCGYVRSRRGLRGNNAAQPVEDPLFPADSSLADWLNATALPSDLDPGSNFLDTPHTLIDLPSLPDDQLWAPQALTNYDRNSQNNNNNNNTNNDRNNDRDESDDIAYDPMIQLYYQNFHPSHPILLPRKALHTPLRHHLPRYLVSLTRYIGAHFYPNPTFQESYARAADAARVAPDTDGPFKVQALLLLAIIDHAHGAEDRALLSLHAAISLALEIGMHRAGFANAHSRDSSLLAESWRRTYWELFVVDGLMAAMRDQAPFRLYTQPADAGIPCQEIVYNGVQDMQLQHLPPPVHDFYTSSYAARIDAVRTLGRVLEVNRSLEMDLEEQVECVDAALSSLLMHLPSCTSYDTSPEVDEMLFQAKMITYLSQIYLHHPRSTLRFASFQQARSTSSSCTRFKTLTPGESGSAGEAPPSALDILPDAPSTSSPLFPQSSQGQSQRQRPPPSSPSSSSASAPHDIDIHSRKFLRAADHLCNLATLPSAITRRTPFFTCALAMCVVVHTAAFLVVGSGSGAGAGSGSGGQEAVSVSAKRDVLRARVQLGFGGLNVLGRVWPLAKTVRRQMVEMGREVGL</sequence>
<keyword evidence="5" id="KW-0539">Nucleus</keyword>
<evidence type="ECO:0000256" key="4">
    <source>
        <dbReference type="ARBA" id="ARBA00023163"/>
    </source>
</evidence>
<feature type="compositionally biased region" description="Low complexity" evidence="6">
    <location>
        <begin position="466"/>
        <end position="476"/>
    </location>
</feature>
<organism evidence="8 9">
    <name type="scientific">Aspergillus taichungensis</name>
    <dbReference type="NCBI Taxonomy" id="482145"/>
    <lineage>
        <taxon>Eukaryota</taxon>
        <taxon>Fungi</taxon>
        <taxon>Dikarya</taxon>
        <taxon>Ascomycota</taxon>
        <taxon>Pezizomycotina</taxon>
        <taxon>Eurotiomycetes</taxon>
        <taxon>Eurotiomycetidae</taxon>
        <taxon>Eurotiales</taxon>
        <taxon>Aspergillaceae</taxon>
        <taxon>Aspergillus</taxon>
        <taxon>Aspergillus subgen. Circumdati</taxon>
    </lineage>
</organism>
<dbReference type="InterPro" id="IPR036864">
    <property type="entry name" value="Zn2-C6_fun-type_DNA-bd_sf"/>
</dbReference>
<feature type="region of interest" description="Disordered" evidence="6">
    <location>
        <begin position="430"/>
        <end position="492"/>
    </location>
</feature>
<dbReference type="GO" id="GO:0006351">
    <property type="term" value="P:DNA-templated transcription"/>
    <property type="evidence" value="ECO:0007669"/>
    <property type="project" value="InterPro"/>
</dbReference>
<dbReference type="GO" id="GO:0003677">
    <property type="term" value="F:DNA binding"/>
    <property type="evidence" value="ECO:0007669"/>
    <property type="project" value="UniProtKB-KW"/>
</dbReference>